<keyword evidence="1" id="KW-0812">Transmembrane</keyword>
<dbReference type="EMBL" id="MHVU01000039">
    <property type="protein sequence ID" value="OHA97743.1"/>
    <property type="molecule type" value="Genomic_DNA"/>
</dbReference>
<keyword evidence="1" id="KW-0472">Membrane</keyword>
<reference evidence="2 3" key="1">
    <citation type="journal article" date="2016" name="Nat. Commun.">
        <title>Thousands of microbial genomes shed light on interconnected biogeochemical processes in an aquifer system.</title>
        <authorList>
            <person name="Anantharaman K."/>
            <person name="Brown C.T."/>
            <person name="Hug L.A."/>
            <person name="Sharon I."/>
            <person name="Castelle C.J."/>
            <person name="Probst A.J."/>
            <person name="Thomas B.C."/>
            <person name="Singh A."/>
            <person name="Wilkins M.J."/>
            <person name="Karaoz U."/>
            <person name="Brodie E.L."/>
            <person name="Williams K.H."/>
            <person name="Hubbard S.S."/>
            <person name="Banfield J.F."/>
        </authorList>
    </citation>
    <scope>NUCLEOTIDE SEQUENCE [LARGE SCALE GENOMIC DNA]</scope>
</reference>
<dbReference type="Proteomes" id="UP000178530">
    <property type="component" value="Unassembled WGS sequence"/>
</dbReference>
<name>A0A1G2TKM1_9BACT</name>
<evidence type="ECO:0000256" key="1">
    <source>
        <dbReference type="SAM" id="Phobius"/>
    </source>
</evidence>
<feature type="transmembrane region" description="Helical" evidence="1">
    <location>
        <begin position="98"/>
        <end position="120"/>
    </location>
</feature>
<evidence type="ECO:0000313" key="3">
    <source>
        <dbReference type="Proteomes" id="UP000178530"/>
    </source>
</evidence>
<organism evidence="2 3">
    <name type="scientific">Candidatus Zambryskibacteria bacterium RIFCSPHIGHO2_12_FULL_38_37</name>
    <dbReference type="NCBI Taxonomy" id="1802751"/>
    <lineage>
        <taxon>Bacteria</taxon>
        <taxon>Candidatus Zambryskiibacteriota</taxon>
    </lineage>
</organism>
<comment type="caution">
    <text evidence="2">The sequence shown here is derived from an EMBL/GenBank/DDBJ whole genome shotgun (WGS) entry which is preliminary data.</text>
</comment>
<sequence>MLKNINKSSSKIALIFTVLYILIGQFMLSDYLSGAFLSGDWIPKFVYRHLPLHHILLLPTYLYWVSIVFYNGYILVAIIFGIRAIIETYKAQEKIKCVLLFSLTLFNTFVLVFSIGVAFFPQTFL</sequence>
<accession>A0A1G2TKM1</accession>
<gene>
    <name evidence="2" type="ORF">A3E32_01030</name>
</gene>
<feature type="transmembrane region" description="Helical" evidence="1">
    <location>
        <begin position="12"/>
        <end position="28"/>
    </location>
</feature>
<proteinExistence type="predicted"/>
<evidence type="ECO:0000313" key="2">
    <source>
        <dbReference type="EMBL" id="OHA97743.1"/>
    </source>
</evidence>
<dbReference type="AlphaFoldDB" id="A0A1G2TKM1"/>
<protein>
    <submittedName>
        <fullName evidence="2">Uncharacterized protein</fullName>
    </submittedName>
</protein>
<keyword evidence="1" id="KW-1133">Transmembrane helix</keyword>
<feature type="transmembrane region" description="Helical" evidence="1">
    <location>
        <begin position="61"/>
        <end position="86"/>
    </location>
</feature>